<feature type="compositionally biased region" description="Polar residues" evidence="1">
    <location>
        <begin position="181"/>
        <end position="190"/>
    </location>
</feature>
<name>M0L500_NATLA</name>
<dbReference type="EMBL" id="CP019285">
    <property type="protein sequence ID" value="APW98203.1"/>
    <property type="molecule type" value="Genomic_DNA"/>
</dbReference>
<evidence type="ECO:0000313" key="2">
    <source>
        <dbReference type="EMBL" id="APW98203.1"/>
    </source>
</evidence>
<dbReference type="STRING" id="358396.CHINAEXTREME_10560"/>
<dbReference type="Proteomes" id="UP000186547">
    <property type="component" value="Chromosome"/>
</dbReference>
<dbReference type="AlphaFoldDB" id="M0L500"/>
<organism evidence="3 4">
    <name type="scientific">Natronobacterium lacisalsi AJ5</name>
    <dbReference type="NCBI Taxonomy" id="358396"/>
    <lineage>
        <taxon>Archaea</taxon>
        <taxon>Methanobacteriati</taxon>
        <taxon>Methanobacteriota</taxon>
        <taxon>Stenosarchaea group</taxon>
        <taxon>Halobacteria</taxon>
        <taxon>Halobacteriales</taxon>
        <taxon>Natrialbaceae</taxon>
        <taxon>Natronobacterium</taxon>
    </lineage>
</organism>
<dbReference type="KEGG" id="hlc:CHINAEXTREME10560"/>
<dbReference type="EMBL" id="AOLZ01000075">
    <property type="protein sequence ID" value="EMA28188.1"/>
    <property type="molecule type" value="Genomic_DNA"/>
</dbReference>
<dbReference type="NCBIfam" id="NF037970">
    <property type="entry name" value="vanZ_1"/>
    <property type="match status" value="1"/>
</dbReference>
<proteinExistence type="predicted"/>
<gene>
    <name evidence="3" type="ORF">C445_19153</name>
    <name evidence="2" type="ORF">CHINAEXTREME_10560</name>
</gene>
<feature type="region of interest" description="Disordered" evidence="1">
    <location>
        <begin position="169"/>
        <end position="190"/>
    </location>
</feature>
<accession>M0L500</accession>
<evidence type="ECO:0000313" key="5">
    <source>
        <dbReference type="Proteomes" id="UP000186547"/>
    </source>
</evidence>
<reference evidence="2" key="3">
    <citation type="submission" date="2017-01" db="EMBL/GenBank/DDBJ databases">
        <authorList>
            <person name="Mah S.A."/>
            <person name="Swanson W.J."/>
            <person name="Moy G.W."/>
            <person name="Vacquier V.D."/>
        </authorList>
    </citation>
    <scope>NUCLEOTIDE SEQUENCE</scope>
    <source>
        <strain evidence="2">AJ5</strain>
    </source>
</reference>
<reference evidence="2 5" key="1">
    <citation type="journal article" date="2011" name="J. Bacteriol.">
        <title>Genome sequence of Halobiforma lacisalsi AJ5, an extremely halophilic archaeon which harbors a bop gene.</title>
        <authorList>
            <person name="Jiang X."/>
            <person name="Wang S."/>
            <person name="Cheng H."/>
            <person name="Huo Y."/>
            <person name="Zhang X."/>
            <person name="Zhu X."/>
            <person name="Han X."/>
            <person name="Ni P."/>
            <person name="Wu M."/>
        </authorList>
    </citation>
    <scope>NUCLEOTIDE SEQUENCE [LARGE SCALE GENOMIC DNA]</scope>
    <source>
        <strain evidence="2 5">AJ5</strain>
    </source>
</reference>
<dbReference type="Proteomes" id="UP000011555">
    <property type="component" value="Unassembled WGS sequence"/>
</dbReference>
<dbReference type="eggNOG" id="arCOG03232">
    <property type="taxonomic scope" value="Archaea"/>
</dbReference>
<protein>
    <submittedName>
        <fullName evidence="3">Sugar metabolism cluster protein</fullName>
    </submittedName>
</protein>
<sequence>MAVRFPLFPRSVRWTTTGVVAAAICYWSLVTTPPAFSWPGTGVLLPDPAVTTSGLYATGLERLPRSTHQHALAYATLAVTLGYTLVDDRGLEPREGLVVVLVVAGFGGALEVAQLSHPARVGSPIDAIVNGLGATAVSIWYGLERRVEFVPVTVLPVLRKRSGAAVRFLEQSPDDPGSAGSGETENGTVK</sequence>
<keyword evidence="4" id="KW-1185">Reference proteome</keyword>
<evidence type="ECO:0000313" key="3">
    <source>
        <dbReference type="EMBL" id="EMA28188.1"/>
    </source>
</evidence>
<evidence type="ECO:0000256" key="1">
    <source>
        <dbReference type="SAM" id="MobiDB-lite"/>
    </source>
</evidence>
<reference evidence="3 4" key="2">
    <citation type="journal article" date="2014" name="PLoS Genet.">
        <title>Phylogenetically driven sequencing of extremely halophilic archaea reveals strategies for static and dynamic osmo-response.</title>
        <authorList>
            <person name="Becker E.A."/>
            <person name="Seitzer P.M."/>
            <person name="Tritt A."/>
            <person name="Larsen D."/>
            <person name="Krusor M."/>
            <person name="Yao A.I."/>
            <person name="Wu D."/>
            <person name="Madern D."/>
            <person name="Eisen J.A."/>
            <person name="Darling A.E."/>
            <person name="Facciotti M.T."/>
        </authorList>
    </citation>
    <scope>NUCLEOTIDE SEQUENCE [LARGE SCALE GENOMIC DNA]</scope>
    <source>
        <strain evidence="3 4">AJ5</strain>
    </source>
</reference>
<evidence type="ECO:0000313" key="4">
    <source>
        <dbReference type="Proteomes" id="UP000011555"/>
    </source>
</evidence>